<evidence type="ECO:0000313" key="2">
    <source>
        <dbReference type="EMBL" id="MDR7322614.1"/>
    </source>
</evidence>
<organism evidence="2 3">
    <name type="scientific">Catenuloplanes niger</name>
    <dbReference type="NCBI Taxonomy" id="587534"/>
    <lineage>
        <taxon>Bacteria</taxon>
        <taxon>Bacillati</taxon>
        <taxon>Actinomycetota</taxon>
        <taxon>Actinomycetes</taxon>
        <taxon>Micromonosporales</taxon>
        <taxon>Micromonosporaceae</taxon>
        <taxon>Catenuloplanes</taxon>
    </lineage>
</organism>
<gene>
    <name evidence="2" type="ORF">J2S44_002864</name>
</gene>
<feature type="compositionally biased region" description="Low complexity" evidence="1">
    <location>
        <begin position="19"/>
        <end position="39"/>
    </location>
</feature>
<evidence type="ECO:0000256" key="1">
    <source>
        <dbReference type="SAM" id="MobiDB-lite"/>
    </source>
</evidence>
<keyword evidence="3" id="KW-1185">Reference proteome</keyword>
<name>A0AAE3ZPL7_9ACTN</name>
<accession>A0AAE3ZPL7</accession>
<dbReference type="AlphaFoldDB" id="A0AAE3ZPL7"/>
<reference evidence="2 3" key="1">
    <citation type="submission" date="2023-07" db="EMBL/GenBank/DDBJ databases">
        <title>Sequencing the genomes of 1000 actinobacteria strains.</title>
        <authorList>
            <person name="Klenk H.-P."/>
        </authorList>
    </citation>
    <scope>NUCLEOTIDE SEQUENCE [LARGE SCALE GENOMIC DNA]</scope>
    <source>
        <strain evidence="2 3">DSM 44711</strain>
    </source>
</reference>
<feature type="region of interest" description="Disordered" evidence="1">
    <location>
        <begin position="1"/>
        <end position="138"/>
    </location>
</feature>
<dbReference type="EMBL" id="JAVDYC010000001">
    <property type="protein sequence ID" value="MDR7322614.1"/>
    <property type="molecule type" value="Genomic_DNA"/>
</dbReference>
<protein>
    <submittedName>
        <fullName evidence="2">Uncharacterized protein</fullName>
    </submittedName>
</protein>
<dbReference type="Proteomes" id="UP001183629">
    <property type="component" value="Unassembled WGS sequence"/>
</dbReference>
<proteinExistence type="predicted"/>
<comment type="caution">
    <text evidence="2">The sequence shown here is derived from an EMBL/GenBank/DDBJ whole genome shotgun (WGS) entry which is preliminary data.</text>
</comment>
<feature type="compositionally biased region" description="Basic and acidic residues" evidence="1">
    <location>
        <begin position="112"/>
        <end position="125"/>
    </location>
</feature>
<feature type="compositionally biased region" description="Basic and acidic residues" evidence="1">
    <location>
        <begin position="74"/>
        <end position="100"/>
    </location>
</feature>
<feature type="compositionally biased region" description="Low complexity" evidence="1">
    <location>
        <begin position="1"/>
        <end position="11"/>
    </location>
</feature>
<dbReference type="RefSeq" id="WP_310413275.1">
    <property type="nucleotide sequence ID" value="NZ_JAVDYC010000001.1"/>
</dbReference>
<evidence type="ECO:0000313" key="3">
    <source>
        <dbReference type="Proteomes" id="UP001183629"/>
    </source>
</evidence>
<sequence>MARRGSSSSGGSSSGGSSSGRSNGNSSGKRKAAGAVAKGILKPLDGVFKDGKRGGGHSSHSPGGRDTPSPWPRRSGDPRRDLTQDRFDNFRRRVAPDELRGAPPSATGRPAGHADSKHGVDRETQADILNNPERTFTGYNKNGREVDIYYKDGSVAVTEAGKKDSVITAYGKADTRHGNPKPVKPEKWADDAAYVEVQSRPANTVIYPNRQRWEEQDWP</sequence>